<accession>A0A7G4AW35</accession>
<protein>
    <recommendedName>
        <fullName evidence="1">DUF7246 domain-containing protein</fullName>
    </recommendedName>
</protein>
<dbReference type="Pfam" id="PF23904">
    <property type="entry name" value="DUF7246"/>
    <property type="match status" value="1"/>
</dbReference>
<evidence type="ECO:0000313" key="3">
    <source>
        <dbReference type="Proteomes" id="UP000515922"/>
    </source>
</evidence>
<evidence type="ECO:0000313" key="2">
    <source>
        <dbReference type="EMBL" id="QMP84225.1"/>
    </source>
</evidence>
<organism evidence="2 3">
    <name type="scientific">Streptomyces phage Coruscant</name>
    <dbReference type="NCBI Taxonomy" id="2739834"/>
    <lineage>
        <taxon>Viruses</taxon>
        <taxon>Duplodnaviria</taxon>
        <taxon>Heunggongvirae</taxon>
        <taxon>Uroviricota</taxon>
        <taxon>Caudoviricetes</taxon>
        <taxon>Stanwilliamsviridae</taxon>
        <taxon>Boydwoodruffvirinae</taxon>
        <taxon>Coruscantvirus</taxon>
        <taxon>Coruscantvirus coruscant</taxon>
    </lineage>
</organism>
<evidence type="ECO:0000259" key="1">
    <source>
        <dbReference type="Pfam" id="PF23904"/>
    </source>
</evidence>
<name>A0A7G4AW35_9CAUD</name>
<dbReference type="Proteomes" id="UP000515922">
    <property type="component" value="Segment"/>
</dbReference>
<feature type="domain" description="DUF7246" evidence="1">
    <location>
        <begin position="4"/>
        <end position="103"/>
    </location>
</feature>
<sequence>MGAPRRTKAKNPDSWWQHAYLGMPHITPVYEFQFDGDTILPKMPIKFKNTRGVFKFRCIATNVKTGVTWIDCINSDTGEWKSFHIEKFKGLVKPRRPRRRRKVVAQ</sequence>
<dbReference type="EMBL" id="MT711976">
    <property type="protein sequence ID" value="QMP84225.1"/>
    <property type="molecule type" value="Genomic_DNA"/>
</dbReference>
<dbReference type="InterPro" id="IPR055670">
    <property type="entry name" value="DUF7246"/>
</dbReference>
<gene>
    <name evidence="2" type="ORF">HUN41_00096</name>
</gene>
<proteinExistence type="predicted"/>
<reference evidence="2 3" key="1">
    <citation type="submission" date="2020-07" db="EMBL/GenBank/DDBJ databases">
        <title>Streptomyces phage Genome sequencing and assembly.</title>
        <authorList>
            <person name="Sharma V."/>
            <person name="Hardy A."/>
            <person name="Frunzke J."/>
        </authorList>
    </citation>
    <scope>NUCLEOTIDE SEQUENCE [LARGE SCALE GENOMIC DNA]</scope>
</reference>
<keyword evidence="3" id="KW-1185">Reference proteome</keyword>